<reference evidence="3" key="1">
    <citation type="submission" date="2022-02" db="EMBL/GenBank/DDBJ databases">
        <title>Halalkalibacter sp. nov. isolated from Lonar Lake, India.</title>
        <authorList>
            <person name="Joshi A."/>
            <person name="Thite S."/>
            <person name="Lodha T."/>
        </authorList>
    </citation>
    <scope>NUCLEOTIDE SEQUENCE</scope>
    <source>
        <strain evidence="3">MEB205</strain>
    </source>
</reference>
<feature type="transmembrane region" description="Helical" evidence="2">
    <location>
        <begin position="40"/>
        <end position="61"/>
    </location>
</feature>
<protein>
    <submittedName>
        <fullName evidence="3">YpbF family protein</fullName>
    </submittedName>
</protein>
<name>A0A9X2CP74_9BACI</name>
<keyword evidence="4" id="KW-1185">Reference proteome</keyword>
<dbReference type="Pfam" id="PF10864">
    <property type="entry name" value="DUF2663"/>
    <property type="match status" value="1"/>
</dbReference>
<evidence type="ECO:0000313" key="4">
    <source>
        <dbReference type="Proteomes" id="UP001139150"/>
    </source>
</evidence>
<keyword evidence="2" id="KW-0812">Transmembrane</keyword>
<dbReference type="AlphaFoldDB" id="A0A9X2CP74"/>
<evidence type="ECO:0000313" key="3">
    <source>
        <dbReference type="EMBL" id="MCL7745872.1"/>
    </source>
</evidence>
<evidence type="ECO:0000256" key="1">
    <source>
        <dbReference type="SAM" id="Coils"/>
    </source>
</evidence>
<dbReference type="EMBL" id="JAKRYL010000002">
    <property type="protein sequence ID" value="MCL7745872.1"/>
    <property type="molecule type" value="Genomic_DNA"/>
</dbReference>
<feature type="coiled-coil region" evidence="1">
    <location>
        <begin position="96"/>
        <end position="123"/>
    </location>
</feature>
<dbReference type="InterPro" id="IPR020210">
    <property type="entry name" value="Uncharacterised_YpbF_TM"/>
</dbReference>
<keyword evidence="2" id="KW-0472">Membrane</keyword>
<proteinExistence type="predicted"/>
<gene>
    <name evidence="3" type="ORF">MF646_01940</name>
</gene>
<dbReference type="RefSeq" id="WP_250094809.1">
    <property type="nucleotide sequence ID" value="NZ_JAKRYL010000002.1"/>
</dbReference>
<keyword evidence="2" id="KW-1133">Transmembrane helix</keyword>
<organism evidence="3 4">
    <name type="scientific">Halalkalibacter alkaliphilus</name>
    <dbReference type="NCBI Taxonomy" id="2917993"/>
    <lineage>
        <taxon>Bacteria</taxon>
        <taxon>Bacillati</taxon>
        <taxon>Bacillota</taxon>
        <taxon>Bacilli</taxon>
        <taxon>Bacillales</taxon>
        <taxon>Bacillaceae</taxon>
        <taxon>Halalkalibacter</taxon>
    </lineage>
</organism>
<feature type="transmembrane region" description="Helical" evidence="2">
    <location>
        <begin position="81"/>
        <end position="100"/>
    </location>
</feature>
<evidence type="ECO:0000256" key="2">
    <source>
        <dbReference type="SAM" id="Phobius"/>
    </source>
</evidence>
<comment type="caution">
    <text evidence="3">The sequence shown here is derived from an EMBL/GenBank/DDBJ whole genome shotgun (WGS) entry which is preliminary data.</text>
</comment>
<sequence length="152" mass="18170">MKLFKEWNVRKYYGPEIVKVMLEELVARKEKFEKFEKAKMYWSIFAMGCAALFLLFGSTALTRQQMSFNTNILSAMIGHPLILLLMLLLSVCFIQLRVFVKKAKKAEKEFDELREEIIDRSSELWEKDSEWKSREALYSYIKKEHNINLYHK</sequence>
<dbReference type="Proteomes" id="UP001139150">
    <property type="component" value="Unassembled WGS sequence"/>
</dbReference>
<keyword evidence="1" id="KW-0175">Coiled coil</keyword>
<accession>A0A9X2CP74</accession>